<feature type="transmembrane region" description="Helical" evidence="19">
    <location>
        <begin position="365"/>
        <end position="384"/>
    </location>
</feature>
<comment type="caution">
    <text evidence="21">The sequence shown here is derived from an EMBL/GenBank/DDBJ whole genome shotgun (WGS) entry which is preliminary data.</text>
</comment>
<keyword evidence="6 19" id="KW-1133">Transmembrane helix</keyword>
<evidence type="ECO:0000256" key="15">
    <source>
        <dbReference type="ARBA" id="ARBA00060240"/>
    </source>
</evidence>
<evidence type="ECO:0000256" key="4">
    <source>
        <dbReference type="ARBA" id="ARBA00022553"/>
    </source>
</evidence>
<dbReference type="GO" id="GO:0097037">
    <property type="term" value="P:heme export"/>
    <property type="evidence" value="ECO:0007669"/>
    <property type="project" value="TreeGrafter"/>
</dbReference>
<feature type="transmembrane region" description="Helical" evidence="19">
    <location>
        <begin position="110"/>
        <end position="129"/>
    </location>
</feature>
<feature type="region of interest" description="Disordered" evidence="18">
    <location>
        <begin position="1"/>
        <end position="29"/>
    </location>
</feature>
<keyword evidence="22" id="KW-1185">Reference proteome</keyword>
<dbReference type="GO" id="GO:0031966">
    <property type="term" value="C:mitochondrial membrane"/>
    <property type="evidence" value="ECO:0007669"/>
    <property type="project" value="UniProtKB-ARBA"/>
</dbReference>
<dbReference type="GO" id="GO:0020037">
    <property type="term" value="F:heme binding"/>
    <property type="evidence" value="ECO:0007669"/>
    <property type="project" value="TreeGrafter"/>
</dbReference>
<evidence type="ECO:0000256" key="14">
    <source>
        <dbReference type="ARBA" id="ARBA00046338"/>
    </source>
</evidence>
<dbReference type="PANTHER" id="PTHR10924:SF4">
    <property type="entry name" value="GH15861P"/>
    <property type="match status" value="1"/>
</dbReference>
<evidence type="ECO:0000256" key="1">
    <source>
        <dbReference type="ARBA" id="ARBA00004651"/>
    </source>
</evidence>
<feature type="transmembrane region" description="Helical" evidence="19">
    <location>
        <begin position="311"/>
        <end position="330"/>
    </location>
</feature>
<dbReference type="GO" id="GO:0005886">
    <property type="term" value="C:plasma membrane"/>
    <property type="evidence" value="ECO:0007669"/>
    <property type="project" value="UniProtKB-SubCell"/>
</dbReference>
<keyword evidence="8 19" id="KW-0472">Membrane</keyword>
<evidence type="ECO:0000256" key="8">
    <source>
        <dbReference type="ARBA" id="ARBA00023136"/>
    </source>
</evidence>
<gene>
    <name evidence="21" type="ORF">AGLY_003941</name>
</gene>
<evidence type="ECO:0000313" key="22">
    <source>
        <dbReference type="Proteomes" id="UP000475862"/>
    </source>
</evidence>
<dbReference type="InterPro" id="IPR036259">
    <property type="entry name" value="MFS_trans_sf"/>
</dbReference>
<keyword evidence="3" id="KW-1003">Cell membrane</keyword>
<feature type="transmembrane region" description="Helical" evidence="19">
    <location>
        <begin position="86"/>
        <end position="103"/>
    </location>
</feature>
<keyword evidence="9" id="KW-0675">Receptor</keyword>
<dbReference type="InterPro" id="IPR011701">
    <property type="entry name" value="MFS"/>
</dbReference>
<evidence type="ECO:0000256" key="3">
    <source>
        <dbReference type="ARBA" id="ARBA00022475"/>
    </source>
</evidence>
<sequence length="473" mass="51895">MADFASVMQTVDKPGPQHSRPSADPRATESLQHDDLRLYKARWVILVVYMLYSMANAVHWIQYSIISNITVKFYGVSNFAIDTTSTIYMIVYVPLVVPASWVLDRLGLKVTMVLGAAGTCLGAWIKVLSAVPGRFLITLLGQGLVACSQAFILSLPSRLAAVWFGSTEVSTACSLGVFGNQLGAALGFLIPPMIVQDSDNLDEIGYDLWKMFLSFAILNTVVFFLVIWIIQAEPQIAPSNAQVVQRKKRDDPSILQDVFMSSVKELLKNNGYVLLLISYGINVGAFFAISTLLNQFILLYFPGHEEDVGRIGLTLVLCGLGGSIICGYILDKTHLYKETTLMVYGSTLISMLIYTFSLSHGQSIWIIYITASLLGLFMTGYLPVGYELAIELTYPIPEGTSSGLLNGGTQLIGFILTSTYSWVFSTMGDLAANMMIVGLLTFGFLLTIFIPTDLKRQAAHKAIEDKQKLGFGL</sequence>
<dbReference type="CDD" id="cd17398">
    <property type="entry name" value="MFS_FLVCR_like"/>
    <property type="match status" value="1"/>
</dbReference>
<dbReference type="AlphaFoldDB" id="A0A6G0TWR0"/>
<dbReference type="SUPFAM" id="SSF103473">
    <property type="entry name" value="MFS general substrate transporter"/>
    <property type="match status" value="1"/>
</dbReference>
<dbReference type="Gene3D" id="1.20.1250.20">
    <property type="entry name" value="MFS general substrate transporter like domains"/>
    <property type="match status" value="1"/>
</dbReference>
<evidence type="ECO:0000256" key="13">
    <source>
        <dbReference type="ARBA" id="ARBA00045087"/>
    </source>
</evidence>
<organism evidence="21 22">
    <name type="scientific">Aphis glycines</name>
    <name type="common">Soybean aphid</name>
    <dbReference type="NCBI Taxonomy" id="307491"/>
    <lineage>
        <taxon>Eukaryota</taxon>
        <taxon>Metazoa</taxon>
        <taxon>Ecdysozoa</taxon>
        <taxon>Arthropoda</taxon>
        <taxon>Hexapoda</taxon>
        <taxon>Insecta</taxon>
        <taxon>Pterygota</taxon>
        <taxon>Neoptera</taxon>
        <taxon>Paraneoptera</taxon>
        <taxon>Hemiptera</taxon>
        <taxon>Sternorrhyncha</taxon>
        <taxon>Aphidomorpha</taxon>
        <taxon>Aphidoidea</taxon>
        <taxon>Aphididae</taxon>
        <taxon>Aphidini</taxon>
        <taxon>Aphis</taxon>
        <taxon>Aphis</taxon>
    </lineage>
</organism>
<feature type="transmembrane region" description="Helical" evidence="19">
    <location>
        <begin position="43"/>
        <end position="66"/>
    </location>
</feature>
<evidence type="ECO:0000256" key="11">
    <source>
        <dbReference type="ARBA" id="ARBA00035075"/>
    </source>
</evidence>
<dbReference type="PROSITE" id="PS50850">
    <property type="entry name" value="MFS"/>
    <property type="match status" value="1"/>
</dbReference>
<keyword evidence="5 19" id="KW-0812">Transmembrane</keyword>
<dbReference type="Pfam" id="PF07690">
    <property type="entry name" value="MFS_1"/>
    <property type="match status" value="1"/>
</dbReference>
<evidence type="ECO:0000256" key="12">
    <source>
        <dbReference type="ARBA" id="ARBA00036811"/>
    </source>
</evidence>
<evidence type="ECO:0000256" key="9">
    <source>
        <dbReference type="ARBA" id="ARBA00023170"/>
    </source>
</evidence>
<evidence type="ECO:0000256" key="19">
    <source>
        <dbReference type="SAM" id="Phobius"/>
    </source>
</evidence>
<keyword evidence="2" id="KW-0813">Transport</keyword>
<comment type="similarity">
    <text evidence="14">Belongs to the major facilitator superfamily. Feline leukemia virus subgroup C receptor (TC 2.A.1.28.1) family.</text>
</comment>
<name>A0A6G0TWR0_APHGL</name>
<accession>A0A6G0TWR0</accession>
<feature type="transmembrane region" description="Helical" evidence="19">
    <location>
        <begin position="272"/>
        <end position="299"/>
    </location>
</feature>
<evidence type="ECO:0000259" key="20">
    <source>
        <dbReference type="PROSITE" id="PS50850"/>
    </source>
</evidence>
<feature type="transmembrane region" description="Helical" evidence="19">
    <location>
        <begin position="430"/>
        <end position="451"/>
    </location>
</feature>
<comment type="subcellular location">
    <subcellularLocation>
        <location evidence="1">Cell membrane</location>
        <topology evidence="1">Multi-pass membrane protein</topology>
    </subcellularLocation>
</comment>
<feature type="transmembrane region" description="Helical" evidence="19">
    <location>
        <begin position="135"/>
        <end position="157"/>
    </location>
</feature>
<feature type="transmembrane region" description="Helical" evidence="19">
    <location>
        <begin position="211"/>
        <end position="230"/>
    </location>
</feature>
<evidence type="ECO:0000256" key="6">
    <source>
        <dbReference type="ARBA" id="ARBA00022989"/>
    </source>
</evidence>
<evidence type="ECO:0000256" key="16">
    <source>
        <dbReference type="ARBA" id="ARBA00068050"/>
    </source>
</evidence>
<dbReference type="GO" id="GO:0006783">
    <property type="term" value="P:heme biosynthetic process"/>
    <property type="evidence" value="ECO:0007669"/>
    <property type="project" value="UniProtKB-ARBA"/>
</dbReference>
<comment type="function">
    <text evidence="15">Uniporter that mediates the transport of extracellular choline and ethanolamine into cells, thereby playing a key role in phospholipid biosynthesis. Choline and ethanolamine are the precursors of phosphatidylcholine and phosphatidylethanolamine, respectively, the two most abundant phospholipids. Transport is not coupled with proton transport and is exclusively driven by the choline (or ethanolamine) gradient across the plasma membrane. Also acts as a heme b transporter that mediates heme efflux from the cytoplasm to the extracellular compartment.</text>
</comment>
<evidence type="ECO:0000256" key="5">
    <source>
        <dbReference type="ARBA" id="ARBA00022692"/>
    </source>
</evidence>
<evidence type="ECO:0000313" key="21">
    <source>
        <dbReference type="EMBL" id="KAE9540696.1"/>
    </source>
</evidence>
<dbReference type="InterPro" id="IPR049680">
    <property type="entry name" value="FLVCR1-2_SLC49-like"/>
</dbReference>
<feature type="transmembrane region" description="Helical" evidence="19">
    <location>
        <begin position="342"/>
        <end position="359"/>
    </location>
</feature>
<evidence type="ECO:0000256" key="17">
    <source>
        <dbReference type="ARBA" id="ARBA00080886"/>
    </source>
</evidence>
<dbReference type="InterPro" id="IPR020846">
    <property type="entry name" value="MFS_dom"/>
</dbReference>
<feature type="transmembrane region" description="Helical" evidence="19">
    <location>
        <begin position="169"/>
        <end position="191"/>
    </location>
</feature>
<dbReference type="Proteomes" id="UP000475862">
    <property type="component" value="Unassembled WGS sequence"/>
</dbReference>
<feature type="transmembrane region" description="Helical" evidence="19">
    <location>
        <begin position="404"/>
        <end position="424"/>
    </location>
</feature>
<evidence type="ECO:0000256" key="7">
    <source>
        <dbReference type="ARBA" id="ARBA00023057"/>
    </source>
</evidence>
<evidence type="ECO:0000256" key="10">
    <source>
        <dbReference type="ARBA" id="ARBA00023180"/>
    </source>
</evidence>
<evidence type="ECO:0000256" key="2">
    <source>
        <dbReference type="ARBA" id="ARBA00022448"/>
    </source>
</evidence>
<evidence type="ECO:0000256" key="18">
    <source>
        <dbReference type="SAM" id="MobiDB-lite"/>
    </source>
</evidence>
<comment type="catalytic activity">
    <reaction evidence="11">
        <text>heme b(in) = heme b(out)</text>
        <dbReference type="Rhea" id="RHEA:75443"/>
        <dbReference type="ChEBI" id="CHEBI:60344"/>
    </reaction>
</comment>
<dbReference type="GO" id="GO:0015232">
    <property type="term" value="F:heme transmembrane transporter activity"/>
    <property type="evidence" value="ECO:0007669"/>
    <property type="project" value="UniProtKB-ARBA"/>
</dbReference>
<dbReference type="OrthoDB" id="422206at2759"/>
<reference evidence="21 22" key="1">
    <citation type="submission" date="2019-08" db="EMBL/GenBank/DDBJ databases">
        <title>The genome of the soybean aphid Biotype 1, its phylome, world population structure and adaptation to the North American continent.</title>
        <authorList>
            <person name="Giordano R."/>
            <person name="Donthu R.K."/>
            <person name="Hernandez A.G."/>
            <person name="Wright C.L."/>
            <person name="Zimin A.V."/>
        </authorList>
    </citation>
    <scope>NUCLEOTIDE SEQUENCE [LARGE SCALE GENOMIC DNA]</scope>
    <source>
        <tissue evidence="21">Whole aphids</tissue>
    </source>
</reference>
<dbReference type="EMBL" id="VYZN01000013">
    <property type="protein sequence ID" value="KAE9540696.1"/>
    <property type="molecule type" value="Genomic_DNA"/>
</dbReference>
<proteinExistence type="inferred from homology"/>
<keyword evidence="10" id="KW-0325">Glycoprotein</keyword>
<dbReference type="PANTHER" id="PTHR10924">
    <property type="entry name" value="MAJOR FACILITATOR SUPERFAMILY PROTEIN-RELATED"/>
    <property type="match status" value="1"/>
</dbReference>
<keyword evidence="7" id="KW-0265">Erythrocyte maturation</keyword>
<feature type="domain" description="Major facilitator superfamily (MFS) profile" evidence="20">
    <location>
        <begin position="41"/>
        <end position="455"/>
    </location>
</feature>
<comment type="catalytic activity">
    <reaction evidence="12">
        <text>choline(out) = choline(in)</text>
        <dbReference type="Rhea" id="RHEA:32751"/>
        <dbReference type="ChEBI" id="CHEBI:15354"/>
    </reaction>
</comment>
<comment type="catalytic activity">
    <reaction evidence="13">
        <text>ethanolamine(in) = ethanolamine(out)</text>
        <dbReference type="Rhea" id="RHEA:32747"/>
        <dbReference type="ChEBI" id="CHEBI:57603"/>
    </reaction>
</comment>
<protein>
    <recommendedName>
        <fullName evidence="16">Choline/ethanolamine transporter FLVCR1</fullName>
    </recommendedName>
    <alternativeName>
        <fullName evidence="17">Heme transporter FLVCR1</fullName>
    </alternativeName>
</protein>
<dbReference type="GO" id="GO:0043249">
    <property type="term" value="P:erythrocyte maturation"/>
    <property type="evidence" value="ECO:0007669"/>
    <property type="project" value="UniProtKB-KW"/>
</dbReference>
<keyword evidence="4" id="KW-0597">Phosphoprotein</keyword>
<dbReference type="FunFam" id="1.20.1250.20:FF:000184">
    <property type="entry name" value="Feline leukemia virus subgroup C receptor-related protein 1"/>
    <property type="match status" value="1"/>
</dbReference>